<dbReference type="Pfam" id="PF08545">
    <property type="entry name" value="ACP_syn_III"/>
    <property type="match status" value="1"/>
</dbReference>
<accession>A0A3P8KJN0</accession>
<evidence type="ECO:0000256" key="7">
    <source>
        <dbReference type="ARBA" id="ARBA00023098"/>
    </source>
</evidence>
<evidence type="ECO:0000259" key="10">
    <source>
        <dbReference type="Pfam" id="PF08541"/>
    </source>
</evidence>
<dbReference type="InterPro" id="IPR016039">
    <property type="entry name" value="Thiolase-like"/>
</dbReference>
<evidence type="ECO:0000313" key="12">
    <source>
        <dbReference type="EMBL" id="VDR40708.1"/>
    </source>
</evidence>
<evidence type="ECO:0000256" key="4">
    <source>
        <dbReference type="ARBA" id="ARBA00022516"/>
    </source>
</evidence>
<dbReference type="GO" id="GO:0004315">
    <property type="term" value="F:3-oxoacyl-[acyl-carrier-protein] synthase activity"/>
    <property type="evidence" value="ECO:0007669"/>
    <property type="project" value="InterPro"/>
</dbReference>
<evidence type="ECO:0000256" key="8">
    <source>
        <dbReference type="ARBA" id="ARBA00023160"/>
    </source>
</evidence>
<dbReference type="AlphaFoldDB" id="A0A3P8KJN0"/>
<reference evidence="12 13" key="1">
    <citation type="submission" date="2018-12" db="EMBL/GenBank/DDBJ databases">
        <authorList>
            <consortium name="Pathogen Informatics"/>
        </authorList>
    </citation>
    <scope>NUCLEOTIDE SEQUENCE [LARGE SCALE GENOMIC DNA]</scope>
    <source>
        <strain evidence="12 13">NCTC10741</strain>
    </source>
</reference>
<dbReference type="GO" id="GO:0033818">
    <property type="term" value="F:beta-ketoacyl-acyl-carrier-protein synthase III activity"/>
    <property type="evidence" value="ECO:0007669"/>
    <property type="project" value="UniProtKB-EC"/>
</dbReference>
<dbReference type="NCBIfam" id="TIGR00747">
    <property type="entry name" value="fabH"/>
    <property type="match status" value="1"/>
</dbReference>
<dbReference type="PANTHER" id="PTHR34069:SF2">
    <property type="entry name" value="BETA-KETOACYL-[ACYL-CARRIER-PROTEIN] SYNTHASE III"/>
    <property type="match status" value="1"/>
</dbReference>
<dbReference type="PANTHER" id="PTHR34069">
    <property type="entry name" value="3-OXOACYL-[ACYL-CARRIER-PROTEIN] SYNTHASE 3"/>
    <property type="match status" value="1"/>
</dbReference>
<dbReference type="EC" id="2.3.1.180" evidence="12"/>
<dbReference type="InterPro" id="IPR013747">
    <property type="entry name" value="ACP_syn_III_C"/>
</dbReference>
<evidence type="ECO:0000259" key="11">
    <source>
        <dbReference type="Pfam" id="PF08545"/>
    </source>
</evidence>
<keyword evidence="6" id="KW-0276">Fatty acid metabolism</keyword>
<name>A0A3P8KJN0_TSUPA</name>
<dbReference type="GO" id="GO:0044550">
    <property type="term" value="P:secondary metabolite biosynthetic process"/>
    <property type="evidence" value="ECO:0007669"/>
    <property type="project" value="TreeGrafter"/>
</dbReference>
<feature type="domain" description="Beta-ketoacyl-[acyl-carrier-protein] synthase III N-terminal" evidence="11">
    <location>
        <begin position="121"/>
        <end position="198"/>
    </location>
</feature>
<evidence type="ECO:0000256" key="5">
    <source>
        <dbReference type="ARBA" id="ARBA00022679"/>
    </source>
</evidence>
<dbReference type="InterPro" id="IPR004655">
    <property type="entry name" value="FabH"/>
</dbReference>
<dbReference type="CDD" id="cd00830">
    <property type="entry name" value="KAS_III"/>
    <property type="match status" value="1"/>
</dbReference>
<evidence type="ECO:0000256" key="1">
    <source>
        <dbReference type="ARBA" id="ARBA00005189"/>
    </source>
</evidence>
<dbReference type="RefSeq" id="WP_126197645.1">
    <property type="nucleotide sequence ID" value="NZ_CP085954.1"/>
</dbReference>
<evidence type="ECO:0000256" key="9">
    <source>
        <dbReference type="ARBA" id="ARBA00023315"/>
    </source>
</evidence>
<dbReference type="Pfam" id="PF08541">
    <property type="entry name" value="ACP_syn_III_C"/>
    <property type="match status" value="1"/>
</dbReference>
<protein>
    <submittedName>
        <fullName evidence="12">3-oxoacyl-[acyl-carrier-protein] synthase 3</fullName>
        <ecNumber evidence="12">2.3.1.180</ecNumber>
    </submittedName>
</protein>
<dbReference type="Proteomes" id="UP000271626">
    <property type="component" value="Chromosome"/>
</dbReference>
<evidence type="ECO:0000256" key="3">
    <source>
        <dbReference type="ARBA" id="ARBA00022490"/>
    </source>
</evidence>
<dbReference type="GO" id="GO:0006633">
    <property type="term" value="P:fatty acid biosynthetic process"/>
    <property type="evidence" value="ECO:0007669"/>
    <property type="project" value="UniProtKB-KW"/>
</dbReference>
<dbReference type="Gene3D" id="3.40.47.10">
    <property type="match status" value="2"/>
</dbReference>
<dbReference type="SUPFAM" id="SSF53901">
    <property type="entry name" value="Thiolase-like"/>
    <property type="match status" value="1"/>
</dbReference>
<comment type="pathway">
    <text evidence="1">Lipid metabolism.</text>
</comment>
<keyword evidence="9 12" id="KW-0012">Acyltransferase</keyword>
<keyword evidence="5 12" id="KW-0808">Transferase</keyword>
<keyword evidence="4" id="KW-0444">Lipid biosynthesis</keyword>
<dbReference type="NCBIfam" id="NF006829">
    <property type="entry name" value="PRK09352.1"/>
    <property type="match status" value="1"/>
</dbReference>
<feature type="domain" description="Beta-ketoacyl-[acyl-carrier-protein] synthase III C-terminal" evidence="10">
    <location>
        <begin position="260"/>
        <end position="348"/>
    </location>
</feature>
<keyword evidence="7" id="KW-0443">Lipid metabolism</keyword>
<keyword evidence="3" id="KW-0963">Cytoplasm</keyword>
<proteinExistence type="inferred from homology"/>
<dbReference type="OrthoDB" id="9815506at2"/>
<organism evidence="12 13">
    <name type="scientific">Tsukamurella paurometabola</name>
    <name type="common">Corynebacterium paurometabolum</name>
    <dbReference type="NCBI Taxonomy" id="2061"/>
    <lineage>
        <taxon>Bacteria</taxon>
        <taxon>Bacillati</taxon>
        <taxon>Actinomycetota</taxon>
        <taxon>Actinomycetes</taxon>
        <taxon>Mycobacteriales</taxon>
        <taxon>Tsukamurellaceae</taxon>
        <taxon>Tsukamurella</taxon>
    </lineage>
</organism>
<comment type="similarity">
    <text evidence="2">Belongs to the thiolase-like superfamily. FabH family.</text>
</comment>
<evidence type="ECO:0000256" key="6">
    <source>
        <dbReference type="ARBA" id="ARBA00022832"/>
    </source>
</evidence>
<dbReference type="EMBL" id="LR131273">
    <property type="protein sequence ID" value="VDR40708.1"/>
    <property type="molecule type" value="Genomic_DNA"/>
</dbReference>
<dbReference type="InterPro" id="IPR013751">
    <property type="entry name" value="ACP_syn_III_N"/>
</dbReference>
<keyword evidence="8" id="KW-0275">Fatty acid biosynthesis</keyword>
<evidence type="ECO:0000313" key="13">
    <source>
        <dbReference type="Proteomes" id="UP000271626"/>
    </source>
</evidence>
<sequence>MTAPARIAPPAPAEQSNVSYLGIGAYRPRRVVPNSEIVDKIDSSDEWIKTRSGIESRHFAEDDETILAMSVKAAERAVKAAGIDPEQIDCVISATNTRLELGPSLAPQIAKELGRVGIPAFDITAGCSGFTTAAAVGTDLIRAGTAKYVVVVGVERLSDLISPEDRTCAFIFADGAGAAVLGPTEEVGVSQVSWGADGDFTTAIYQDKDFGTYFDEVHAYRDDTAGAVEAPVRPFLRMEGRKVFRWAATALLPACQEALKLAGLTSKDIDVFVPHQANLRITQVLIKALELRDDCVIAEDIVTTGNTSAASIPLAVEELLRTGKAKPGQTALVMAFGSGLAYAGHVITLPPVHFED</sequence>
<evidence type="ECO:0000256" key="2">
    <source>
        <dbReference type="ARBA" id="ARBA00008642"/>
    </source>
</evidence>
<gene>
    <name evidence="12" type="primary">fabH_2</name>
    <name evidence="12" type="ORF">NCTC10741_03871</name>
</gene>